<dbReference type="EMBL" id="JANIDP010000122">
    <property type="protein sequence ID" value="MDR6048907.1"/>
    <property type="molecule type" value="Genomic_DNA"/>
</dbReference>
<evidence type="ECO:0000313" key="3">
    <source>
        <dbReference type="Proteomes" id="UP001247581"/>
    </source>
</evidence>
<protein>
    <submittedName>
        <fullName evidence="2">Uncharacterized protein</fullName>
    </submittedName>
</protein>
<name>A0ABD5C7L1_ECOLX</name>
<gene>
    <name evidence="2" type="ORF">NQD80_24655</name>
</gene>
<dbReference type="RefSeq" id="WP_024196128.1">
    <property type="nucleotide sequence ID" value="NZ_CP104681.1"/>
</dbReference>
<dbReference type="Proteomes" id="UP001247581">
    <property type="component" value="Unassembled WGS sequence"/>
</dbReference>
<evidence type="ECO:0000256" key="1">
    <source>
        <dbReference type="SAM" id="MobiDB-lite"/>
    </source>
</evidence>
<evidence type="ECO:0000313" key="2">
    <source>
        <dbReference type="EMBL" id="MDR6048907.1"/>
    </source>
</evidence>
<dbReference type="AlphaFoldDB" id="A0ABD5C7L1"/>
<reference evidence="2 3" key="1">
    <citation type="submission" date="2022-07" db="EMBL/GenBank/DDBJ databases">
        <title>The wastewater resistome of Residential Aged Care Facilities indicates a role of antimicrobial stewardship in reducing resistance.</title>
        <authorList>
            <person name="Sapula S."/>
            <person name="Hart B.J."/>
            <person name="Henrietta V."/>
            <person name="Amsalu A."/>
            <person name="Jon W."/>
            <person name="Siderius N."/>
            <person name="Nguyen L."/>
            <person name="Turnidge J."/>
            <person name="Gerber C."/>
        </authorList>
    </citation>
    <scope>NUCLEOTIDE SEQUENCE [LARGE SCALE GENOMIC DNA]</scope>
    <source>
        <strain evidence="2 3">ECA685</strain>
    </source>
</reference>
<comment type="caution">
    <text evidence="2">The sequence shown here is derived from an EMBL/GenBank/DDBJ whole genome shotgun (WGS) entry which is preliminary data.</text>
</comment>
<accession>A0ABD5C7L1</accession>
<proteinExistence type="predicted"/>
<organism evidence="2 3">
    <name type="scientific">Escherichia coli</name>
    <dbReference type="NCBI Taxonomy" id="562"/>
    <lineage>
        <taxon>Bacteria</taxon>
        <taxon>Pseudomonadati</taxon>
        <taxon>Pseudomonadota</taxon>
        <taxon>Gammaproteobacteria</taxon>
        <taxon>Enterobacterales</taxon>
        <taxon>Enterobacteriaceae</taxon>
        <taxon>Escherichia</taxon>
    </lineage>
</organism>
<feature type="region of interest" description="Disordered" evidence="1">
    <location>
        <begin position="56"/>
        <end position="94"/>
    </location>
</feature>
<sequence>MQKYRHLRLTYIYTITAPDTRLYGLALWLCRVLSSADNQRLTLMSCGLQRQQALLPRDRHPAPETQRLPSAPDEASLWSRQRQGKVTPHNSPPQAAPVLACAIFPPSDMPFGAAVSSE</sequence>